<dbReference type="Proteomes" id="UP000237511">
    <property type="component" value="Unassembled WGS sequence"/>
</dbReference>
<dbReference type="AlphaFoldDB" id="A0A2S3YPL9"/>
<comment type="caution">
    <text evidence="2">The sequence shown here is derived from an EMBL/GenBank/DDBJ whole genome shotgun (WGS) entry which is preliminary data.</text>
</comment>
<evidence type="ECO:0000313" key="3">
    <source>
        <dbReference type="Proteomes" id="UP000237511"/>
    </source>
</evidence>
<evidence type="ECO:0000313" key="2">
    <source>
        <dbReference type="EMBL" id="POH32811.1"/>
    </source>
</evidence>
<proteinExistence type="predicted"/>
<feature type="compositionally biased region" description="Basic and acidic residues" evidence="1">
    <location>
        <begin position="34"/>
        <end position="61"/>
    </location>
</feature>
<accession>A0A2S3YPL9</accession>
<name>A0A2S3YPL9_9HYPH</name>
<sequence>MKSSARVLCLERIEQPLVPGPISPRTENAVNIREPLRLHATEDRNGKSAEKKNPRSFERGPAKSVFSYVSGGPAVGRLPVPQAEPV</sequence>
<reference evidence="2 3" key="1">
    <citation type="journal article" date="2014" name="Syst. Appl. Microbiol.">
        <title>Microsymbionts of Phaseolus vulgaris in acid and alkaline soils of Mexico.</title>
        <authorList>
            <person name="Verastegui-Valdes M.M."/>
            <person name="Zhang Y.J."/>
            <person name="Rivera-Orduna F.N."/>
            <person name="Cheng H.P."/>
            <person name="Sui X.H."/>
            <person name="Wang E.T."/>
        </authorList>
    </citation>
    <scope>NUCLEOTIDE SEQUENCE [LARGE SCALE GENOMIC DNA]</scope>
    <source>
        <strain evidence="2 3">FG01</strain>
    </source>
</reference>
<gene>
    <name evidence="2" type="ORF">ATY31_13000</name>
</gene>
<dbReference type="EMBL" id="LODU01000025">
    <property type="protein sequence ID" value="POH32811.1"/>
    <property type="molecule type" value="Genomic_DNA"/>
</dbReference>
<feature type="region of interest" description="Disordered" evidence="1">
    <location>
        <begin position="18"/>
        <end position="86"/>
    </location>
</feature>
<evidence type="ECO:0000256" key="1">
    <source>
        <dbReference type="SAM" id="MobiDB-lite"/>
    </source>
</evidence>
<protein>
    <submittedName>
        <fullName evidence="2">Uncharacterized protein</fullName>
    </submittedName>
</protein>
<organism evidence="2 3">
    <name type="scientific">Sinorhizobium americanum</name>
    <dbReference type="NCBI Taxonomy" id="194963"/>
    <lineage>
        <taxon>Bacteria</taxon>
        <taxon>Pseudomonadati</taxon>
        <taxon>Pseudomonadota</taxon>
        <taxon>Alphaproteobacteria</taxon>
        <taxon>Hyphomicrobiales</taxon>
        <taxon>Rhizobiaceae</taxon>
        <taxon>Sinorhizobium/Ensifer group</taxon>
        <taxon>Sinorhizobium</taxon>
    </lineage>
</organism>